<dbReference type="EMBL" id="JAUKUD010000006">
    <property type="protein sequence ID" value="KAK0740608.1"/>
    <property type="molecule type" value="Genomic_DNA"/>
</dbReference>
<feature type="compositionally biased region" description="Basic and acidic residues" evidence="1">
    <location>
        <begin position="64"/>
        <end position="79"/>
    </location>
</feature>
<dbReference type="Proteomes" id="UP001172155">
    <property type="component" value="Unassembled WGS sequence"/>
</dbReference>
<proteinExistence type="predicted"/>
<dbReference type="AlphaFoldDB" id="A0AA40JZA0"/>
<reference evidence="2" key="1">
    <citation type="submission" date="2023-06" db="EMBL/GenBank/DDBJ databases">
        <title>Genome-scale phylogeny and comparative genomics of the fungal order Sordariales.</title>
        <authorList>
            <consortium name="Lawrence Berkeley National Laboratory"/>
            <person name="Hensen N."/>
            <person name="Bonometti L."/>
            <person name="Westerberg I."/>
            <person name="Brannstrom I.O."/>
            <person name="Guillou S."/>
            <person name="Cros-Aarteil S."/>
            <person name="Calhoun S."/>
            <person name="Haridas S."/>
            <person name="Kuo A."/>
            <person name="Mondo S."/>
            <person name="Pangilinan J."/>
            <person name="Riley R."/>
            <person name="LaButti K."/>
            <person name="Andreopoulos B."/>
            <person name="Lipzen A."/>
            <person name="Chen C."/>
            <person name="Yanf M."/>
            <person name="Daum C."/>
            <person name="Ng V."/>
            <person name="Clum A."/>
            <person name="Steindorff A."/>
            <person name="Ohm R."/>
            <person name="Martin F."/>
            <person name="Silar P."/>
            <person name="Natvig D."/>
            <person name="Lalanne C."/>
            <person name="Gautier V."/>
            <person name="Ament-velasquez S.L."/>
            <person name="Kruys A."/>
            <person name="Hutchinson M.I."/>
            <person name="Powell A.J."/>
            <person name="Barry K."/>
            <person name="Miller A.N."/>
            <person name="Grigoriev I.V."/>
            <person name="Debuchy R."/>
            <person name="Gladieux P."/>
            <person name="Thoren M.H."/>
            <person name="Johannesson H."/>
        </authorList>
    </citation>
    <scope>NUCLEOTIDE SEQUENCE</scope>
    <source>
        <strain evidence="2">SMH3187-1</strain>
    </source>
</reference>
<feature type="region of interest" description="Disordered" evidence="1">
    <location>
        <begin position="59"/>
        <end position="79"/>
    </location>
</feature>
<protein>
    <submittedName>
        <fullName evidence="2">Uncharacterized protein</fullName>
    </submittedName>
</protein>
<organism evidence="2 3">
    <name type="scientific">Schizothecium vesticola</name>
    <dbReference type="NCBI Taxonomy" id="314040"/>
    <lineage>
        <taxon>Eukaryota</taxon>
        <taxon>Fungi</taxon>
        <taxon>Dikarya</taxon>
        <taxon>Ascomycota</taxon>
        <taxon>Pezizomycotina</taxon>
        <taxon>Sordariomycetes</taxon>
        <taxon>Sordariomycetidae</taxon>
        <taxon>Sordariales</taxon>
        <taxon>Schizotheciaceae</taxon>
        <taxon>Schizothecium</taxon>
    </lineage>
</organism>
<accession>A0AA40JZA0</accession>
<name>A0AA40JZA0_9PEZI</name>
<gene>
    <name evidence="2" type="ORF">B0T18DRAFT_212942</name>
</gene>
<evidence type="ECO:0000313" key="2">
    <source>
        <dbReference type="EMBL" id="KAK0740608.1"/>
    </source>
</evidence>
<evidence type="ECO:0000313" key="3">
    <source>
        <dbReference type="Proteomes" id="UP001172155"/>
    </source>
</evidence>
<evidence type="ECO:0000256" key="1">
    <source>
        <dbReference type="SAM" id="MobiDB-lite"/>
    </source>
</evidence>
<sequence length="219" mass="23649">MTWINQAVGFDGDGVLFVFCVTVQMGFSLSQGAIRSSGSASGPMKVPGQTWKHLHPISNLAPISDDRNNDDNNKSIGKDTRIVSSRAPSEVKVVVSWSSATHRLAPQARHDVKVVVVFAYSSPSIPTRAPPSLASNRAFRVQRSRAGIDSPQHAQPRTEPKALGSLSADCQSGKQQAADMAAGIVPLPGSGLWVFFFSNRRRQLPVLASCQLFTKIPYH</sequence>
<feature type="region of interest" description="Disordered" evidence="1">
    <location>
        <begin position="146"/>
        <end position="170"/>
    </location>
</feature>
<comment type="caution">
    <text evidence="2">The sequence shown here is derived from an EMBL/GenBank/DDBJ whole genome shotgun (WGS) entry which is preliminary data.</text>
</comment>
<keyword evidence="3" id="KW-1185">Reference proteome</keyword>